<organism evidence="1">
    <name type="scientific">Anguilla anguilla</name>
    <name type="common">European freshwater eel</name>
    <name type="synonym">Muraena anguilla</name>
    <dbReference type="NCBI Taxonomy" id="7936"/>
    <lineage>
        <taxon>Eukaryota</taxon>
        <taxon>Metazoa</taxon>
        <taxon>Chordata</taxon>
        <taxon>Craniata</taxon>
        <taxon>Vertebrata</taxon>
        <taxon>Euteleostomi</taxon>
        <taxon>Actinopterygii</taxon>
        <taxon>Neopterygii</taxon>
        <taxon>Teleostei</taxon>
        <taxon>Anguilliformes</taxon>
        <taxon>Anguillidae</taxon>
        <taxon>Anguilla</taxon>
    </lineage>
</organism>
<proteinExistence type="predicted"/>
<sequence length="33" mass="3927">MFPEILRRITIRIFCSSTYNNALTAYHIHTTNK</sequence>
<name>A0A0E9XUZ3_ANGAN</name>
<protein>
    <submittedName>
        <fullName evidence="1">Uncharacterized protein</fullName>
    </submittedName>
</protein>
<reference evidence="1" key="1">
    <citation type="submission" date="2014-11" db="EMBL/GenBank/DDBJ databases">
        <authorList>
            <person name="Amaro Gonzalez C."/>
        </authorList>
    </citation>
    <scope>NUCLEOTIDE SEQUENCE</scope>
</reference>
<accession>A0A0E9XUZ3</accession>
<dbReference type="EMBL" id="GBXM01002108">
    <property type="protein sequence ID" value="JAI06470.1"/>
    <property type="molecule type" value="Transcribed_RNA"/>
</dbReference>
<evidence type="ECO:0000313" key="1">
    <source>
        <dbReference type="EMBL" id="JAI06470.1"/>
    </source>
</evidence>
<reference evidence="1" key="2">
    <citation type="journal article" date="2015" name="Fish Shellfish Immunol.">
        <title>Early steps in the European eel (Anguilla anguilla)-Vibrio vulnificus interaction in the gills: Role of the RtxA13 toxin.</title>
        <authorList>
            <person name="Callol A."/>
            <person name="Pajuelo D."/>
            <person name="Ebbesson L."/>
            <person name="Teles M."/>
            <person name="MacKenzie S."/>
            <person name="Amaro C."/>
        </authorList>
    </citation>
    <scope>NUCLEOTIDE SEQUENCE</scope>
</reference>
<dbReference type="AlphaFoldDB" id="A0A0E9XUZ3"/>